<sequence length="400" mass="45602">MDTAVTIDLGLWTLRASFGRFILVNNYDMDFKLKITHFNLPFSVKHLADELVSFGLVKSLFDVSTVRASCAVILQCGHCELYRVLPSCILDYTTDISVFIKTNTATLRAGELSLVLLFITPIPSSKVSCTIVATKSERDLKITTLDGVPNYFNIGTDISGRIQRSRENIYELVIRGEFPKDFINVNEIFCMDDNAEIVEIKTLLIERIDHESVRISITTFNSEKDSLEIRAKFSFENKPEVVFLHYLGWISCGYDSKAVPIYLDQQKTMRPFESIKVKLKTMYGIYDSSARGTKIAVCGLSDTSFWIAESKIWQPMSIIVLTIHNISDRSITLYNNQPVAIALIIRCKTVEGRQGDGTYFDAIHNSLYWQDSELLEDCCTFHWHHHIAVRESCQEESMIY</sequence>
<reference evidence="1" key="1">
    <citation type="journal article" date="2003" name="Virology">
        <title>A novel porcine gammaherpesvirus.</title>
        <authorList>
            <person name="Chmielewicz B."/>
            <person name="Goltz M."/>
            <person name="Franz T."/>
            <person name="Bauer C."/>
            <person name="Brema S."/>
            <person name="Ellerbrok H."/>
            <person name="Beckmann S."/>
            <person name="Rziha H.J."/>
            <person name="Lahrmann K.H."/>
            <person name="Romero C."/>
            <person name="Ehlers B."/>
        </authorList>
    </citation>
    <scope>NUCLEOTIDE SEQUENCE</scope>
</reference>
<evidence type="ECO:0000313" key="1">
    <source>
        <dbReference type="EMBL" id="AAO12303.1"/>
    </source>
</evidence>
<name>Q8B411_9GAMA</name>
<proteinExistence type="predicted"/>
<protein>
    <submittedName>
        <fullName evidence="1">Uncharacterized protein</fullName>
    </submittedName>
</protein>
<accession>Q8B411</accession>
<dbReference type="InterPro" id="IPR006882">
    <property type="entry name" value="Herpes_Orf11"/>
</dbReference>
<dbReference type="EMBL" id="AY170315">
    <property type="protein sequence ID" value="AAO12303.1"/>
    <property type="molecule type" value="Genomic_DNA"/>
</dbReference>
<dbReference type="Pfam" id="PF04797">
    <property type="entry name" value="Herpes_ORF11"/>
    <property type="match status" value="1"/>
</dbReference>
<organism evidence="1">
    <name type="scientific">Porcine lymphotropic herpesvirus 3</name>
    <dbReference type="NCBI Taxonomy" id="199308"/>
    <lineage>
        <taxon>Viruses</taxon>
        <taxon>Duplodnaviria</taxon>
        <taxon>Heunggongvirae</taxon>
        <taxon>Peploviricota</taxon>
        <taxon>Herviviricetes</taxon>
        <taxon>Herpesvirales</taxon>
        <taxon>Orthoherpesviridae</taxon>
        <taxon>Gammaherpesvirinae</taxon>
        <taxon>Macavirus</taxon>
        <taxon>Macavirus suidgamma5</taxon>
    </lineage>
</organism>